<dbReference type="AlphaFoldDB" id="A0ABD0YKT1"/>
<dbReference type="InterPro" id="IPR052065">
    <property type="entry name" value="Compl_asym_regulator"/>
</dbReference>
<dbReference type="PROSITE" id="PS50835">
    <property type="entry name" value="IG_LIKE"/>
    <property type="match status" value="2"/>
</dbReference>
<keyword evidence="6" id="KW-0677">Repeat</keyword>
<accession>A0ABD0YKT1</accession>
<dbReference type="SMART" id="SM00179">
    <property type="entry name" value="EGF_CA"/>
    <property type="match status" value="2"/>
</dbReference>
<evidence type="ECO:0000313" key="15">
    <source>
        <dbReference type="EMBL" id="KAL1131781.1"/>
    </source>
</evidence>
<dbReference type="InterPro" id="IPR013783">
    <property type="entry name" value="Ig-like_fold"/>
</dbReference>
<dbReference type="CDD" id="cd00054">
    <property type="entry name" value="EGF_CA"/>
    <property type="match status" value="2"/>
</dbReference>
<dbReference type="SUPFAM" id="SSF54511">
    <property type="entry name" value="GFP-like"/>
    <property type="match status" value="1"/>
</dbReference>
<feature type="domain" description="Nidogen G2 beta-barrel" evidence="14">
    <location>
        <begin position="533"/>
        <end position="753"/>
    </location>
</feature>
<dbReference type="PRINTS" id="PR01705">
    <property type="entry name" value="TSP1REPEAT"/>
</dbReference>
<evidence type="ECO:0000313" key="16">
    <source>
        <dbReference type="Proteomes" id="UP001558652"/>
    </source>
</evidence>
<dbReference type="FunFam" id="2.20.100.10:FF:000001">
    <property type="entry name" value="semaphorin-5A isoform X1"/>
    <property type="match status" value="2"/>
</dbReference>
<keyword evidence="3" id="KW-0272">Extracellular matrix</keyword>
<dbReference type="SUPFAM" id="SSF57184">
    <property type="entry name" value="Growth factor receptor domain"/>
    <property type="match status" value="1"/>
</dbReference>
<dbReference type="InterPro" id="IPR009030">
    <property type="entry name" value="Growth_fac_rcpt_cys_sf"/>
</dbReference>
<dbReference type="SMART" id="SM00682">
    <property type="entry name" value="G2F"/>
    <property type="match status" value="1"/>
</dbReference>
<evidence type="ECO:0000256" key="1">
    <source>
        <dbReference type="ARBA" id="ARBA00004498"/>
    </source>
</evidence>
<dbReference type="InterPro" id="IPR003599">
    <property type="entry name" value="Ig_sub"/>
</dbReference>
<dbReference type="Gene3D" id="2.60.40.10">
    <property type="entry name" value="Immunoglobulins"/>
    <property type="match status" value="3"/>
</dbReference>
<dbReference type="FunFam" id="2.20.100.10:FF:000007">
    <property type="entry name" value="Thrombospondin 1"/>
    <property type="match status" value="1"/>
</dbReference>
<dbReference type="PANTHER" id="PTHR22906:SF43">
    <property type="entry name" value="PROPERDIN"/>
    <property type="match status" value="1"/>
</dbReference>
<evidence type="ECO:0000256" key="11">
    <source>
        <dbReference type="PROSITE-ProRule" id="PRU00076"/>
    </source>
</evidence>
<dbReference type="Proteomes" id="UP001558652">
    <property type="component" value="Unassembled WGS sequence"/>
</dbReference>
<dbReference type="SUPFAM" id="SSF48726">
    <property type="entry name" value="Immunoglobulin"/>
    <property type="match status" value="3"/>
</dbReference>
<evidence type="ECO:0000256" key="4">
    <source>
        <dbReference type="ARBA" id="ARBA00022536"/>
    </source>
</evidence>
<evidence type="ECO:0008006" key="17">
    <source>
        <dbReference type="Google" id="ProtNLM"/>
    </source>
</evidence>
<dbReference type="EMBL" id="JBFDAA010000006">
    <property type="protein sequence ID" value="KAL1131781.1"/>
    <property type="molecule type" value="Genomic_DNA"/>
</dbReference>
<dbReference type="Gene3D" id="2.10.25.10">
    <property type="entry name" value="Laminin"/>
    <property type="match status" value="2"/>
</dbReference>
<dbReference type="InterPro" id="IPR006605">
    <property type="entry name" value="G2_nidogen/fibulin_G2F"/>
</dbReference>
<dbReference type="Pfam" id="PF07645">
    <property type="entry name" value="EGF_CA"/>
    <property type="match status" value="2"/>
</dbReference>
<dbReference type="SMART" id="SM00408">
    <property type="entry name" value="IGc2"/>
    <property type="match status" value="2"/>
</dbReference>
<keyword evidence="4 11" id="KW-0245">EGF-like domain</keyword>
<dbReference type="InterPro" id="IPR018097">
    <property type="entry name" value="EGF_Ca-bd_CS"/>
</dbReference>
<organism evidence="15 16">
    <name type="scientific">Ranatra chinensis</name>
    <dbReference type="NCBI Taxonomy" id="642074"/>
    <lineage>
        <taxon>Eukaryota</taxon>
        <taxon>Metazoa</taxon>
        <taxon>Ecdysozoa</taxon>
        <taxon>Arthropoda</taxon>
        <taxon>Hexapoda</taxon>
        <taxon>Insecta</taxon>
        <taxon>Pterygota</taxon>
        <taxon>Neoptera</taxon>
        <taxon>Paraneoptera</taxon>
        <taxon>Hemiptera</taxon>
        <taxon>Heteroptera</taxon>
        <taxon>Panheteroptera</taxon>
        <taxon>Nepomorpha</taxon>
        <taxon>Nepidae</taxon>
        <taxon>Ranatrinae</taxon>
        <taxon>Ranatra</taxon>
    </lineage>
</organism>
<evidence type="ECO:0000256" key="9">
    <source>
        <dbReference type="ARBA" id="ARBA00023180"/>
    </source>
</evidence>
<comment type="subcellular location">
    <subcellularLocation>
        <location evidence="1">Secreted</location>
        <location evidence="1">Extracellular space</location>
        <location evidence="1">Extracellular matrix</location>
    </subcellularLocation>
</comment>
<dbReference type="Pfam" id="PF07679">
    <property type="entry name" value="I-set"/>
    <property type="match status" value="2"/>
</dbReference>
<dbReference type="InterPro" id="IPR000884">
    <property type="entry name" value="TSP1_rpt"/>
</dbReference>
<dbReference type="FunFam" id="2.10.25.10:FF:000017">
    <property type="entry name" value="latent-transforming growth factor beta-binding protein 4 isoform X1"/>
    <property type="match status" value="1"/>
</dbReference>
<dbReference type="InterPro" id="IPR003598">
    <property type="entry name" value="Ig_sub2"/>
</dbReference>
<dbReference type="PROSITE" id="PS01187">
    <property type="entry name" value="EGF_CA"/>
    <property type="match status" value="2"/>
</dbReference>
<evidence type="ECO:0000256" key="8">
    <source>
        <dbReference type="ARBA" id="ARBA00023157"/>
    </source>
</evidence>
<feature type="domain" description="Ig-like" evidence="13">
    <location>
        <begin position="23"/>
        <end position="122"/>
    </location>
</feature>
<dbReference type="PANTHER" id="PTHR22906">
    <property type="entry name" value="PROPERDIN"/>
    <property type="match status" value="1"/>
</dbReference>
<evidence type="ECO:0000259" key="12">
    <source>
        <dbReference type="PROSITE" id="PS50026"/>
    </source>
</evidence>
<keyword evidence="5" id="KW-0732">Signal</keyword>
<dbReference type="InterPro" id="IPR036383">
    <property type="entry name" value="TSP1_rpt_sf"/>
</dbReference>
<dbReference type="InterPro" id="IPR049883">
    <property type="entry name" value="NOTCH1_EGF-like"/>
</dbReference>
<dbReference type="InterPro" id="IPR036179">
    <property type="entry name" value="Ig-like_dom_sf"/>
</dbReference>
<keyword evidence="8" id="KW-1015">Disulfide bond</keyword>
<keyword evidence="9" id="KW-0325">Glycoprotein</keyword>
<dbReference type="InterPro" id="IPR000152">
    <property type="entry name" value="EGF-type_Asp/Asn_hydroxyl_site"/>
</dbReference>
<protein>
    <recommendedName>
        <fullName evidence="17">Hemicentin-1</fullName>
    </recommendedName>
</protein>
<evidence type="ECO:0000256" key="7">
    <source>
        <dbReference type="ARBA" id="ARBA00022837"/>
    </source>
</evidence>
<evidence type="ECO:0000256" key="2">
    <source>
        <dbReference type="ARBA" id="ARBA00022525"/>
    </source>
</evidence>
<sequence>MASKRQNMFHKNKTQETTKNAAPKILKERSPIIGREANGPIEVVEGLPLSLRCPVTSDSGIPIQIGWFKDGQPLPTTSPMTSARKNNLPELRIAKTARVDSGNYTCRANNSAGQVELNYEVNILVPPKFRDNSNSTLVAEEKHYVLKAGEDLILNCSSEGEPKPIALWLKDKHPLENPPDDNSFQLIDSNQSLVISSTKQMDSGFYTCIINNIAGATERKFNVEDNQTLVTDDSKPVQTSSDGKELYIMYAMERDAGNYTCIAENFAVPLDWTEWSGWDTCSVSCGGGTQSRTRSCGSGTTVKENLENNVKEVGGVKYLEYDTSACQIGDDRQVKSCNVHYCQVAGGWSEWSEWSACSVSCSNNGETGLRSRRRICDNPPPQHGAPPCTGSSDEEEECTVPHCPIHGGWGEWSEWSECSVSCGSGVMTRNRSCDNPTPRYGGSQCRGESRDAALCTKDQCTIMGQWGDWGEWSECSVSCGVGNRIRVRHCSLPIFQEASGCPGDNVEVKTCRNTPCLSRIVESATSNPGLTHASLRVNGRVNGVPLNDRAVTAHFMDNGLRTTVRATAVNHAVGESQDNRAMGYVPFVMPSVAWSTAREKRDATNGLRLTGGKYHQESKFTFSNGQELLVQSDGQGVADSGEFKVDIKMIGEIPTPPTQAVIIISPYEEDVVQTGPNTLYTWANTSIKFDDSEDIPFTWMSTVDYDTDLGSMRFPVEKISTNGIEASYNSSNNVVNYFSSSDVSKKFEDLECPLGFRLMKKYDHCKDIDECKHKRKNKCQSNQICENTIGSYQCLCRHGYKMSPNGKKCIDMMWNDDEDISDDYSAEYPDYRGHGYSGVKFHHTDEIKTSVDGNPFPIEGEPPAAYMLKKDFHEQIGAEEEVWKCKPGYRFTKNFGCKDVNECSDSPPICSAEQICLNTIGSYKCVDSPCPEGFDLHSEPKSCIRWCLGRDDCLEGAKISESFLYAAVSLDRDGDVMSLQVGQPYTDIARLVGFDMKGAPLIGAKTTFEIVQNEAGLPLRTRAEEGGGTGIVYSVDYFVLQKIEKKVWDDRTNIPLMMELAEPGKAGGHSALSSGV</sequence>
<dbReference type="InterPro" id="IPR009017">
    <property type="entry name" value="GFP"/>
</dbReference>
<dbReference type="InterPro" id="IPR007110">
    <property type="entry name" value="Ig-like_dom"/>
</dbReference>
<dbReference type="SMART" id="SM00409">
    <property type="entry name" value="IG"/>
    <property type="match status" value="2"/>
</dbReference>
<feature type="domain" description="Ig-like" evidence="13">
    <location>
        <begin position="127"/>
        <end position="224"/>
    </location>
</feature>
<dbReference type="InterPro" id="IPR000742">
    <property type="entry name" value="EGF"/>
</dbReference>
<dbReference type="SMART" id="SM00209">
    <property type="entry name" value="TSP1"/>
    <property type="match status" value="4"/>
</dbReference>
<dbReference type="SMART" id="SM00181">
    <property type="entry name" value="EGF"/>
    <property type="match status" value="2"/>
</dbReference>
<evidence type="ECO:0000256" key="5">
    <source>
        <dbReference type="ARBA" id="ARBA00022729"/>
    </source>
</evidence>
<evidence type="ECO:0000256" key="6">
    <source>
        <dbReference type="ARBA" id="ARBA00022737"/>
    </source>
</evidence>
<dbReference type="InterPro" id="IPR001881">
    <property type="entry name" value="EGF-like_Ca-bd_dom"/>
</dbReference>
<dbReference type="Gene3D" id="2.20.100.10">
    <property type="entry name" value="Thrombospondin type-1 (TSP1) repeat"/>
    <property type="match status" value="4"/>
</dbReference>
<dbReference type="PROSITE" id="PS50993">
    <property type="entry name" value="NIDOGEN_G2"/>
    <property type="match status" value="1"/>
</dbReference>
<proteinExistence type="predicted"/>
<comment type="caution">
    <text evidence="15">The sequence shown here is derived from an EMBL/GenBank/DDBJ whole genome shotgun (WGS) entry which is preliminary data.</text>
</comment>
<dbReference type="Pfam" id="PF07474">
    <property type="entry name" value="G2F"/>
    <property type="match status" value="1"/>
</dbReference>
<dbReference type="PROSITE" id="PS50026">
    <property type="entry name" value="EGF_3"/>
    <property type="match status" value="1"/>
</dbReference>
<evidence type="ECO:0000259" key="14">
    <source>
        <dbReference type="PROSITE" id="PS50993"/>
    </source>
</evidence>
<keyword evidence="2" id="KW-0964">Secreted</keyword>
<dbReference type="FunFam" id="2.60.40.10:FF:000032">
    <property type="entry name" value="palladin isoform X1"/>
    <property type="match status" value="1"/>
</dbReference>
<evidence type="ECO:0000259" key="13">
    <source>
        <dbReference type="PROSITE" id="PS50835"/>
    </source>
</evidence>
<keyword evidence="7" id="KW-0106">Calcium</keyword>
<dbReference type="PROSITE" id="PS50092">
    <property type="entry name" value="TSP1"/>
    <property type="match status" value="4"/>
</dbReference>
<reference evidence="15 16" key="1">
    <citation type="submission" date="2024-07" db="EMBL/GenBank/DDBJ databases">
        <title>Chromosome-level genome assembly of the water stick insect Ranatra chinensis (Heteroptera: Nepidae).</title>
        <authorList>
            <person name="Liu X."/>
        </authorList>
    </citation>
    <scope>NUCLEOTIDE SEQUENCE [LARGE SCALE GENOMIC DNA]</scope>
    <source>
        <strain evidence="15">Cailab_2021Rc</strain>
        <tissue evidence="15">Muscle</tissue>
    </source>
</reference>
<dbReference type="PROSITE" id="PS00010">
    <property type="entry name" value="ASX_HYDROXYL"/>
    <property type="match status" value="1"/>
</dbReference>
<dbReference type="PROSITE" id="PS01186">
    <property type="entry name" value="EGF_2"/>
    <property type="match status" value="1"/>
</dbReference>
<dbReference type="Pfam" id="PF00090">
    <property type="entry name" value="TSP_1"/>
    <property type="match status" value="4"/>
</dbReference>
<comment type="caution">
    <text evidence="11">Lacks conserved residue(s) required for the propagation of feature annotation.</text>
</comment>
<evidence type="ECO:0000256" key="10">
    <source>
        <dbReference type="ARBA" id="ARBA00023319"/>
    </source>
</evidence>
<dbReference type="InterPro" id="IPR013098">
    <property type="entry name" value="Ig_I-set"/>
</dbReference>
<evidence type="ECO:0000256" key="3">
    <source>
        <dbReference type="ARBA" id="ARBA00022530"/>
    </source>
</evidence>
<feature type="domain" description="EGF-like" evidence="12">
    <location>
        <begin position="767"/>
        <end position="810"/>
    </location>
</feature>
<keyword evidence="16" id="KW-1185">Reference proteome</keyword>
<name>A0ABD0YKT1_9HEMI</name>
<gene>
    <name evidence="15" type="ORF">AAG570_011394</name>
</gene>
<dbReference type="SUPFAM" id="SSF82895">
    <property type="entry name" value="TSP-1 type 1 repeat"/>
    <property type="match status" value="4"/>
</dbReference>
<dbReference type="Gene3D" id="2.40.155.10">
    <property type="entry name" value="Green fluorescent protein"/>
    <property type="match status" value="1"/>
</dbReference>
<keyword evidence="10" id="KW-0393">Immunoglobulin domain</keyword>